<dbReference type="Pfam" id="PF00625">
    <property type="entry name" value="Guanylate_kin"/>
    <property type="match status" value="1"/>
</dbReference>
<evidence type="ECO:0000313" key="15">
    <source>
        <dbReference type="EMBL" id="HIV01986.1"/>
    </source>
</evidence>
<organism evidence="15 16">
    <name type="scientific">Candidatus Aphodoplasma excrementigallinarum</name>
    <dbReference type="NCBI Taxonomy" id="2840673"/>
    <lineage>
        <taxon>Bacteria</taxon>
        <taxon>Bacillati</taxon>
        <taxon>Bacillota</taxon>
        <taxon>Clostridia</taxon>
        <taxon>Eubacteriales</taxon>
        <taxon>Candidatus Aphodoplasma</taxon>
    </lineage>
</organism>
<evidence type="ECO:0000256" key="13">
    <source>
        <dbReference type="HAMAP-Rule" id="MF_00328"/>
    </source>
</evidence>
<dbReference type="FunFam" id="3.30.63.10:FF:000002">
    <property type="entry name" value="Guanylate kinase 1"/>
    <property type="match status" value="1"/>
</dbReference>
<dbReference type="InterPro" id="IPR008144">
    <property type="entry name" value="Guanylate_kin-like_dom"/>
</dbReference>
<evidence type="ECO:0000256" key="11">
    <source>
        <dbReference type="ARBA" id="ARBA00030128"/>
    </source>
</evidence>
<dbReference type="GO" id="GO:0005829">
    <property type="term" value="C:cytosol"/>
    <property type="evidence" value="ECO:0007669"/>
    <property type="project" value="TreeGrafter"/>
</dbReference>
<evidence type="ECO:0000256" key="8">
    <source>
        <dbReference type="ARBA" id="ARBA00022741"/>
    </source>
</evidence>
<dbReference type="Gene3D" id="3.40.50.300">
    <property type="entry name" value="P-loop containing nucleotide triphosphate hydrolases"/>
    <property type="match status" value="1"/>
</dbReference>
<evidence type="ECO:0000256" key="6">
    <source>
        <dbReference type="ARBA" id="ARBA00022490"/>
    </source>
</evidence>
<evidence type="ECO:0000256" key="3">
    <source>
        <dbReference type="ARBA" id="ARBA00005790"/>
    </source>
</evidence>
<keyword evidence="9 13" id="KW-0418">Kinase</keyword>
<comment type="function">
    <text evidence="1 13">Essential for recycling GMP and indirectly, cGMP.</text>
</comment>
<evidence type="ECO:0000256" key="1">
    <source>
        <dbReference type="ARBA" id="ARBA00003531"/>
    </source>
</evidence>
<evidence type="ECO:0000256" key="10">
    <source>
        <dbReference type="ARBA" id="ARBA00022840"/>
    </source>
</evidence>
<evidence type="ECO:0000256" key="12">
    <source>
        <dbReference type="ARBA" id="ARBA00048594"/>
    </source>
</evidence>
<comment type="subcellular location">
    <subcellularLocation>
        <location evidence="2 13">Cytoplasm</location>
    </subcellularLocation>
</comment>
<dbReference type="FunFam" id="3.40.50.300:FF:000855">
    <property type="entry name" value="Guanylate kinase"/>
    <property type="match status" value="1"/>
</dbReference>
<dbReference type="SUPFAM" id="SSF52540">
    <property type="entry name" value="P-loop containing nucleoside triphosphate hydrolases"/>
    <property type="match status" value="1"/>
</dbReference>
<feature type="binding site" evidence="13">
    <location>
        <begin position="13"/>
        <end position="20"/>
    </location>
    <ligand>
        <name>ATP</name>
        <dbReference type="ChEBI" id="CHEBI:30616"/>
    </ligand>
</feature>
<comment type="caution">
    <text evidence="15">The sequence shown here is derived from an EMBL/GenBank/DDBJ whole genome shotgun (WGS) entry which is preliminary data.</text>
</comment>
<dbReference type="HAMAP" id="MF_00328">
    <property type="entry name" value="Guanylate_kinase"/>
    <property type="match status" value="1"/>
</dbReference>
<evidence type="ECO:0000256" key="7">
    <source>
        <dbReference type="ARBA" id="ARBA00022679"/>
    </source>
</evidence>
<dbReference type="EMBL" id="DVOF01000006">
    <property type="protein sequence ID" value="HIV01986.1"/>
    <property type="molecule type" value="Genomic_DNA"/>
</dbReference>
<dbReference type="NCBIfam" id="TIGR03263">
    <property type="entry name" value="guanyl_kin"/>
    <property type="match status" value="1"/>
</dbReference>
<protein>
    <recommendedName>
        <fullName evidence="5 13">Guanylate kinase</fullName>
        <ecNumber evidence="4 13">2.7.4.8</ecNumber>
    </recommendedName>
    <alternativeName>
        <fullName evidence="11 13">GMP kinase</fullName>
    </alternativeName>
</protein>
<evidence type="ECO:0000256" key="4">
    <source>
        <dbReference type="ARBA" id="ARBA00012961"/>
    </source>
</evidence>
<dbReference type="InterPro" id="IPR008145">
    <property type="entry name" value="GK/Ca_channel_bsu"/>
</dbReference>
<dbReference type="CDD" id="cd00071">
    <property type="entry name" value="GMPK"/>
    <property type="match status" value="1"/>
</dbReference>
<keyword evidence="6 13" id="KW-0963">Cytoplasm</keyword>
<dbReference type="Proteomes" id="UP000886743">
    <property type="component" value="Unassembled WGS sequence"/>
</dbReference>
<reference evidence="15" key="1">
    <citation type="submission" date="2020-10" db="EMBL/GenBank/DDBJ databases">
        <authorList>
            <person name="Gilroy R."/>
        </authorList>
    </citation>
    <scope>NUCLEOTIDE SEQUENCE</scope>
    <source>
        <strain evidence="15">4920</strain>
    </source>
</reference>
<evidence type="ECO:0000259" key="14">
    <source>
        <dbReference type="PROSITE" id="PS50052"/>
    </source>
</evidence>
<dbReference type="PANTHER" id="PTHR23117:SF13">
    <property type="entry name" value="GUANYLATE KINASE"/>
    <property type="match status" value="1"/>
</dbReference>
<keyword evidence="8 13" id="KW-0547">Nucleotide-binding</keyword>
<keyword evidence="10 13" id="KW-0067">ATP-binding</keyword>
<dbReference type="EC" id="2.7.4.8" evidence="4 13"/>
<dbReference type="InterPro" id="IPR017665">
    <property type="entry name" value="Guanylate_kinase"/>
</dbReference>
<reference evidence="15" key="2">
    <citation type="journal article" date="2021" name="PeerJ">
        <title>Extensive microbial diversity within the chicken gut microbiome revealed by metagenomics and culture.</title>
        <authorList>
            <person name="Gilroy R."/>
            <person name="Ravi A."/>
            <person name="Getino M."/>
            <person name="Pursley I."/>
            <person name="Horton D.L."/>
            <person name="Alikhan N.F."/>
            <person name="Baker D."/>
            <person name="Gharbi K."/>
            <person name="Hall N."/>
            <person name="Watson M."/>
            <person name="Adriaenssens E.M."/>
            <person name="Foster-Nyarko E."/>
            <person name="Jarju S."/>
            <person name="Secka A."/>
            <person name="Antonio M."/>
            <person name="Oren A."/>
            <person name="Chaudhuri R.R."/>
            <person name="La Ragione R."/>
            <person name="Hildebrand F."/>
            <person name="Pallen M.J."/>
        </authorList>
    </citation>
    <scope>NUCLEOTIDE SEQUENCE</scope>
    <source>
        <strain evidence="15">4920</strain>
    </source>
</reference>
<evidence type="ECO:0000313" key="16">
    <source>
        <dbReference type="Proteomes" id="UP000886743"/>
    </source>
</evidence>
<gene>
    <name evidence="13 15" type="primary">gmk</name>
    <name evidence="15" type="ORF">IAC74_00320</name>
</gene>
<sequence>MQNKRGLLLVVSGPSGAGKGTVCKRLVEKRSDVFLSISATTRAPRAGEVDGKHYYFISEEEFTERIRTGGMLEHAVFCGNYYGTPKRAVDDMLAAGKNVVLEIEVQGAMKVRSHYPEGVYIFVLPPSMQELRKRLTERGTETPEVVEERLSTAAWEFTHIQKYNYILLNDDVEKAVCRLEAIIDAEHCRTERNLKFIEEVCQS</sequence>
<dbReference type="SMART" id="SM00072">
    <property type="entry name" value="GuKc"/>
    <property type="match status" value="1"/>
</dbReference>
<proteinExistence type="inferred from homology"/>
<dbReference type="PANTHER" id="PTHR23117">
    <property type="entry name" value="GUANYLATE KINASE-RELATED"/>
    <property type="match status" value="1"/>
</dbReference>
<feature type="domain" description="Guanylate kinase-like" evidence="14">
    <location>
        <begin position="6"/>
        <end position="184"/>
    </location>
</feature>
<dbReference type="GO" id="GO:0004385">
    <property type="term" value="F:GMP kinase activity"/>
    <property type="evidence" value="ECO:0007669"/>
    <property type="project" value="UniProtKB-UniRule"/>
</dbReference>
<dbReference type="Gene3D" id="3.30.63.10">
    <property type="entry name" value="Guanylate Kinase phosphate binding domain"/>
    <property type="match status" value="1"/>
</dbReference>
<dbReference type="InterPro" id="IPR020590">
    <property type="entry name" value="Guanylate_kinase_CS"/>
</dbReference>
<comment type="catalytic activity">
    <reaction evidence="12 13">
        <text>GMP + ATP = GDP + ADP</text>
        <dbReference type="Rhea" id="RHEA:20780"/>
        <dbReference type="ChEBI" id="CHEBI:30616"/>
        <dbReference type="ChEBI" id="CHEBI:58115"/>
        <dbReference type="ChEBI" id="CHEBI:58189"/>
        <dbReference type="ChEBI" id="CHEBI:456216"/>
        <dbReference type="EC" id="2.7.4.8"/>
    </reaction>
</comment>
<dbReference type="InterPro" id="IPR027417">
    <property type="entry name" value="P-loop_NTPase"/>
</dbReference>
<evidence type="ECO:0000256" key="5">
    <source>
        <dbReference type="ARBA" id="ARBA00016296"/>
    </source>
</evidence>
<dbReference type="GO" id="GO:0005524">
    <property type="term" value="F:ATP binding"/>
    <property type="evidence" value="ECO:0007669"/>
    <property type="project" value="UniProtKB-UniRule"/>
</dbReference>
<evidence type="ECO:0000256" key="2">
    <source>
        <dbReference type="ARBA" id="ARBA00004496"/>
    </source>
</evidence>
<dbReference type="PROSITE" id="PS00856">
    <property type="entry name" value="GUANYLATE_KINASE_1"/>
    <property type="match status" value="1"/>
</dbReference>
<comment type="similarity">
    <text evidence="3 13">Belongs to the guanylate kinase family.</text>
</comment>
<dbReference type="AlphaFoldDB" id="A0A9D1NFL6"/>
<name>A0A9D1NFL6_9FIRM</name>
<dbReference type="PROSITE" id="PS50052">
    <property type="entry name" value="GUANYLATE_KINASE_2"/>
    <property type="match status" value="1"/>
</dbReference>
<evidence type="ECO:0000256" key="9">
    <source>
        <dbReference type="ARBA" id="ARBA00022777"/>
    </source>
</evidence>
<keyword evidence="7 13" id="KW-0808">Transferase</keyword>
<accession>A0A9D1NFL6</accession>